<feature type="compositionally biased region" description="Acidic residues" evidence="1">
    <location>
        <begin position="114"/>
        <end position="135"/>
    </location>
</feature>
<keyword evidence="3" id="KW-1185">Reference proteome</keyword>
<feature type="region of interest" description="Disordered" evidence="1">
    <location>
        <begin position="54"/>
        <end position="135"/>
    </location>
</feature>
<gene>
    <name evidence="2" type="ORF">LTRI10_LOCUS31209</name>
</gene>
<dbReference type="Proteomes" id="UP001497516">
    <property type="component" value="Chromosome 5"/>
</dbReference>
<organism evidence="2 3">
    <name type="scientific">Linum trigynum</name>
    <dbReference type="NCBI Taxonomy" id="586398"/>
    <lineage>
        <taxon>Eukaryota</taxon>
        <taxon>Viridiplantae</taxon>
        <taxon>Streptophyta</taxon>
        <taxon>Embryophyta</taxon>
        <taxon>Tracheophyta</taxon>
        <taxon>Spermatophyta</taxon>
        <taxon>Magnoliopsida</taxon>
        <taxon>eudicotyledons</taxon>
        <taxon>Gunneridae</taxon>
        <taxon>Pentapetalae</taxon>
        <taxon>rosids</taxon>
        <taxon>fabids</taxon>
        <taxon>Malpighiales</taxon>
        <taxon>Linaceae</taxon>
        <taxon>Linum</taxon>
    </lineage>
</organism>
<reference evidence="2 3" key="1">
    <citation type="submission" date="2024-04" db="EMBL/GenBank/DDBJ databases">
        <authorList>
            <person name="Fracassetti M."/>
        </authorList>
    </citation>
    <scope>NUCLEOTIDE SEQUENCE [LARGE SCALE GENOMIC DNA]</scope>
</reference>
<name>A0AAV2EXP4_9ROSI</name>
<dbReference type="EMBL" id="OZ034818">
    <property type="protein sequence ID" value="CAL1390422.1"/>
    <property type="molecule type" value="Genomic_DNA"/>
</dbReference>
<dbReference type="AlphaFoldDB" id="A0AAV2EXP4"/>
<evidence type="ECO:0000313" key="2">
    <source>
        <dbReference type="EMBL" id="CAL1390422.1"/>
    </source>
</evidence>
<protein>
    <submittedName>
        <fullName evidence="2">Uncharacterized protein</fullName>
    </submittedName>
</protein>
<sequence length="135" mass="14495">MKTQLEGLGLDYQAPKVSAPTGKGRIKHQKAASAPLVEEEIVPTFVQPNEEALAVDIPSDPELDVDDLPLAQKLKRKQAEDDTQAHSKKQRTSAEKRVPDGRPIVDAPPAPPEDQADEEGSDSGSESSDDSTGEE</sequence>
<evidence type="ECO:0000256" key="1">
    <source>
        <dbReference type="SAM" id="MobiDB-lite"/>
    </source>
</evidence>
<accession>A0AAV2EXP4</accession>
<evidence type="ECO:0000313" key="3">
    <source>
        <dbReference type="Proteomes" id="UP001497516"/>
    </source>
</evidence>
<feature type="region of interest" description="Disordered" evidence="1">
    <location>
        <begin position="1"/>
        <end position="32"/>
    </location>
</feature>
<proteinExistence type="predicted"/>